<proteinExistence type="predicted"/>
<keyword evidence="2" id="KW-1185">Reference proteome</keyword>
<reference evidence="1" key="1">
    <citation type="submission" date="2020-10" db="EMBL/GenBank/DDBJ databases">
        <authorList>
            <person name="Castelo-Branco R."/>
            <person name="Eusebio N."/>
            <person name="Adriana R."/>
            <person name="Vieira A."/>
            <person name="Brugerolle De Fraissinette N."/>
            <person name="Rezende De Castro R."/>
            <person name="Schneider M.P."/>
            <person name="Vasconcelos V."/>
            <person name="Leao P.N."/>
        </authorList>
    </citation>
    <scope>NUCLEOTIDE SEQUENCE</scope>
    <source>
        <strain evidence="1">LEGE 06105</strain>
    </source>
</reference>
<accession>A0A8J7JVF8</accession>
<dbReference type="Proteomes" id="UP000620559">
    <property type="component" value="Unassembled WGS sequence"/>
</dbReference>
<comment type="caution">
    <text evidence="1">The sequence shown here is derived from an EMBL/GenBank/DDBJ whole genome shotgun (WGS) entry which is preliminary data.</text>
</comment>
<name>A0A8J7JVF8_9CYAN</name>
<organism evidence="1 2">
    <name type="scientific">Plectonema cf. radiosum LEGE 06105</name>
    <dbReference type="NCBI Taxonomy" id="945769"/>
    <lineage>
        <taxon>Bacteria</taxon>
        <taxon>Bacillati</taxon>
        <taxon>Cyanobacteriota</taxon>
        <taxon>Cyanophyceae</taxon>
        <taxon>Oscillatoriophycideae</taxon>
        <taxon>Oscillatoriales</taxon>
        <taxon>Microcoleaceae</taxon>
        <taxon>Plectonema</taxon>
    </lineage>
</organism>
<dbReference type="RefSeq" id="WP_193922472.1">
    <property type="nucleotide sequence ID" value="NZ_JADEWL010000063.1"/>
</dbReference>
<gene>
    <name evidence="1" type="ORF">IQ247_18090</name>
</gene>
<protein>
    <submittedName>
        <fullName evidence="1">Uncharacterized protein</fullName>
    </submittedName>
</protein>
<evidence type="ECO:0000313" key="1">
    <source>
        <dbReference type="EMBL" id="MBE9214555.1"/>
    </source>
</evidence>
<dbReference type="EMBL" id="JADEWL010000063">
    <property type="protein sequence ID" value="MBE9214555.1"/>
    <property type="molecule type" value="Genomic_DNA"/>
</dbReference>
<dbReference type="AlphaFoldDB" id="A0A8J7JVF8"/>
<sequence length="72" mass="8143">MNNKQPSYKMPENDPDYVLVHKRSLIAMSHCMGLALKSYAICSSCDLNEVTQQLAHYANTHAQSLSKKMLIM</sequence>
<evidence type="ECO:0000313" key="2">
    <source>
        <dbReference type="Proteomes" id="UP000620559"/>
    </source>
</evidence>